<evidence type="ECO:0000259" key="10">
    <source>
        <dbReference type="Pfam" id="PF04963"/>
    </source>
</evidence>
<evidence type="ECO:0000256" key="1">
    <source>
        <dbReference type="ARBA" id="ARBA00008798"/>
    </source>
</evidence>
<accession>A0A940S2C3</accession>
<dbReference type="InterPro" id="IPR007046">
    <property type="entry name" value="RNA_pol_sigma_54_core-bd"/>
</dbReference>
<dbReference type="EMBL" id="JAGISH010000022">
    <property type="protein sequence ID" value="MBP0485088.1"/>
    <property type="molecule type" value="Genomic_DNA"/>
</dbReference>
<evidence type="ECO:0000256" key="2">
    <source>
        <dbReference type="ARBA" id="ARBA00022478"/>
    </source>
</evidence>
<organism evidence="11 12">
    <name type="scientific">Sagittula salina</name>
    <dbReference type="NCBI Taxonomy" id="2820268"/>
    <lineage>
        <taxon>Bacteria</taxon>
        <taxon>Pseudomonadati</taxon>
        <taxon>Pseudomonadota</taxon>
        <taxon>Alphaproteobacteria</taxon>
        <taxon>Rhodobacterales</taxon>
        <taxon>Roseobacteraceae</taxon>
        <taxon>Sagittula</taxon>
    </lineage>
</organism>
<proteinExistence type="inferred from homology"/>
<dbReference type="InterPro" id="IPR000394">
    <property type="entry name" value="RNA_pol_sigma_54"/>
</dbReference>
<dbReference type="Pfam" id="PF04963">
    <property type="entry name" value="Sigma54_CBD"/>
    <property type="match status" value="1"/>
</dbReference>
<keyword evidence="12" id="KW-1185">Reference proteome</keyword>
<evidence type="ECO:0000256" key="4">
    <source>
        <dbReference type="ARBA" id="ARBA00022695"/>
    </source>
</evidence>
<dbReference type="GO" id="GO:0016987">
    <property type="term" value="F:sigma factor activity"/>
    <property type="evidence" value="ECO:0007669"/>
    <property type="project" value="UniProtKB-KW"/>
</dbReference>
<name>A0A940S2C3_9RHOB</name>
<evidence type="ECO:0000313" key="12">
    <source>
        <dbReference type="Proteomes" id="UP000675940"/>
    </source>
</evidence>
<evidence type="ECO:0000313" key="11">
    <source>
        <dbReference type="EMBL" id="MBP0485088.1"/>
    </source>
</evidence>
<dbReference type="RefSeq" id="WP_209364009.1">
    <property type="nucleotide sequence ID" value="NZ_JAGISH010000022.1"/>
</dbReference>
<keyword evidence="4" id="KW-0548">Nucleotidyltransferase</keyword>
<keyword evidence="6" id="KW-0731">Sigma factor</keyword>
<dbReference type="PROSITE" id="PS00718">
    <property type="entry name" value="SIGMA54_2"/>
    <property type="match status" value="1"/>
</dbReference>
<dbReference type="Pfam" id="PF04552">
    <property type="entry name" value="Sigma54_DBD"/>
    <property type="match status" value="1"/>
</dbReference>
<keyword evidence="2" id="KW-0240">DNA-directed RNA polymerase</keyword>
<evidence type="ECO:0000256" key="3">
    <source>
        <dbReference type="ARBA" id="ARBA00022679"/>
    </source>
</evidence>
<reference evidence="11" key="1">
    <citation type="submission" date="2021-03" db="EMBL/GenBank/DDBJ databases">
        <title>Sagittula salina sp. nov. strain M10.9X isolated from the marine waste.</title>
        <authorList>
            <person name="Satari L."/>
            <person name="Molina-Menor E."/>
            <person name="Vidal-Verdu A."/>
            <person name="Pascual J."/>
            <person name="Pereto J."/>
            <person name="Porcar M."/>
        </authorList>
    </citation>
    <scope>NUCLEOTIDE SEQUENCE</scope>
    <source>
        <strain evidence="11">M10.9X</strain>
    </source>
</reference>
<dbReference type="PROSITE" id="PS50044">
    <property type="entry name" value="SIGMA54_3"/>
    <property type="match status" value="1"/>
</dbReference>
<sequence length="245" mass="27242">MVLTVVRNMLARLSRLNPAPGRQYDCDPVQPALPEVLVAEAPEGGFSVTLNDALLPRALVDRAYHARIRAEATEPDTRAFITERVKHASWIVRTLDRRAVTILKVARAIVTYQRDYFHHGVDHLRPLSLQRVAETVGVNQSTVSRAIADKYLMGPRGLVALKYFFPEAVGKSDVEAVSNEAVRHRIRKLVEAEAPASVLSDDAIVRALAEENIDLARRTVAKYRAQMGIPSSAQRQRIRRAALPA</sequence>
<keyword evidence="8" id="KW-0804">Transcription</keyword>
<dbReference type="GO" id="GO:0006352">
    <property type="term" value="P:DNA-templated transcription initiation"/>
    <property type="evidence" value="ECO:0007669"/>
    <property type="project" value="InterPro"/>
</dbReference>
<gene>
    <name evidence="11" type="ORF">J5474_21675</name>
</gene>
<evidence type="ECO:0000256" key="8">
    <source>
        <dbReference type="ARBA" id="ARBA00023163"/>
    </source>
</evidence>
<dbReference type="Proteomes" id="UP000675940">
    <property type="component" value="Unassembled WGS sequence"/>
</dbReference>
<dbReference type="PANTHER" id="PTHR32248">
    <property type="entry name" value="RNA POLYMERASE SIGMA-54 FACTOR"/>
    <property type="match status" value="1"/>
</dbReference>
<feature type="domain" description="RNA polymerase sigma factor 54 DNA-binding" evidence="9">
    <location>
        <begin position="79"/>
        <end position="237"/>
    </location>
</feature>
<protein>
    <recommendedName>
        <fullName evidence="13">RNA polymerase sigma-54 factor</fullName>
    </recommendedName>
</protein>
<evidence type="ECO:0008006" key="13">
    <source>
        <dbReference type="Google" id="ProtNLM"/>
    </source>
</evidence>
<evidence type="ECO:0000256" key="5">
    <source>
        <dbReference type="ARBA" id="ARBA00023015"/>
    </source>
</evidence>
<dbReference type="PANTHER" id="PTHR32248:SF4">
    <property type="entry name" value="RNA POLYMERASE SIGMA-54 FACTOR"/>
    <property type="match status" value="1"/>
</dbReference>
<dbReference type="InterPro" id="IPR007634">
    <property type="entry name" value="RNA_pol_sigma_54_DNA-bd"/>
</dbReference>
<dbReference type="GO" id="GO:0001216">
    <property type="term" value="F:DNA-binding transcription activator activity"/>
    <property type="evidence" value="ECO:0007669"/>
    <property type="project" value="InterPro"/>
</dbReference>
<keyword evidence="3" id="KW-0808">Transferase</keyword>
<dbReference type="GO" id="GO:0003677">
    <property type="term" value="F:DNA binding"/>
    <property type="evidence" value="ECO:0007669"/>
    <property type="project" value="UniProtKB-KW"/>
</dbReference>
<keyword evidence="5" id="KW-0805">Transcription regulation</keyword>
<evidence type="ECO:0000256" key="7">
    <source>
        <dbReference type="ARBA" id="ARBA00023125"/>
    </source>
</evidence>
<dbReference type="GO" id="GO:0000428">
    <property type="term" value="C:DNA-directed RNA polymerase complex"/>
    <property type="evidence" value="ECO:0007669"/>
    <property type="project" value="UniProtKB-KW"/>
</dbReference>
<evidence type="ECO:0000256" key="6">
    <source>
        <dbReference type="ARBA" id="ARBA00023082"/>
    </source>
</evidence>
<dbReference type="Gene3D" id="1.10.10.60">
    <property type="entry name" value="Homeodomain-like"/>
    <property type="match status" value="1"/>
</dbReference>
<comment type="caution">
    <text evidence="11">The sequence shown here is derived from an EMBL/GenBank/DDBJ whole genome shotgun (WGS) entry which is preliminary data.</text>
</comment>
<keyword evidence="7" id="KW-0238">DNA-binding</keyword>
<feature type="domain" description="RNA polymerase sigma factor 54 core-binding" evidence="10">
    <location>
        <begin position="6"/>
        <end position="64"/>
    </location>
</feature>
<evidence type="ECO:0000259" key="9">
    <source>
        <dbReference type="Pfam" id="PF04552"/>
    </source>
</evidence>
<dbReference type="GO" id="GO:0016779">
    <property type="term" value="F:nucleotidyltransferase activity"/>
    <property type="evidence" value="ECO:0007669"/>
    <property type="project" value="UniProtKB-KW"/>
</dbReference>
<dbReference type="AlphaFoldDB" id="A0A940S2C3"/>
<comment type="similarity">
    <text evidence="1">Belongs to the sigma-54 factor family.</text>
</comment>